<dbReference type="AlphaFoldDB" id="A0A1C5HH36"/>
<dbReference type="Proteomes" id="UP000198210">
    <property type="component" value="Chromosome I"/>
</dbReference>
<accession>A0A1C5HH36</accession>
<dbReference type="SUPFAM" id="SSF50370">
    <property type="entry name" value="Ricin B-like lectins"/>
    <property type="match status" value="1"/>
</dbReference>
<dbReference type="SMART" id="SM00458">
    <property type="entry name" value="RICIN"/>
    <property type="match status" value="1"/>
</dbReference>
<keyword evidence="2" id="KW-0812">Transmembrane</keyword>
<reference evidence="4 5" key="1">
    <citation type="submission" date="2016-06" db="EMBL/GenBank/DDBJ databases">
        <authorList>
            <person name="Kjaerup R.B."/>
            <person name="Dalgaard T.S."/>
            <person name="Juul-Madsen H.R."/>
        </authorList>
    </citation>
    <scope>NUCLEOTIDE SEQUENCE [LARGE SCALE GENOMIC DNA]</scope>
    <source>
        <strain evidence="4 5">DSM 45097</strain>
    </source>
</reference>
<dbReference type="InterPro" id="IPR000772">
    <property type="entry name" value="Ricin_B_lectin"/>
</dbReference>
<sequence length="256" mass="25580">MAVSDERNDPAGTVYGAGRRRPSRPGLPGDPLMRIALAIGLVGVLLGAFFATGVLGGGGDEPVLPAAAATQEPAADESPTDAEPTVEPLPTVPAEPSPTPSPTPEATTPPAPPAPAGPPTGPQLFKAVTSGLCVGLAGGEPEGADATLVDCTGGPDQQWVATPVNGDVVTLTNAATGKCLDVDGGSGDDGAVVQQWSCQGQANQQWRIVAIGTGPVLLTPVHSGKCVRIHDNATTAGAYLEQATCTATAEQQWTLG</sequence>
<feature type="domain" description="Ricin B lectin" evidence="3">
    <location>
        <begin position="121"/>
        <end position="256"/>
    </location>
</feature>
<feature type="transmembrane region" description="Helical" evidence="2">
    <location>
        <begin position="32"/>
        <end position="55"/>
    </location>
</feature>
<keyword evidence="5" id="KW-1185">Reference proteome</keyword>
<keyword evidence="2" id="KW-1133">Transmembrane helix</keyword>
<evidence type="ECO:0000313" key="4">
    <source>
        <dbReference type="EMBL" id="SCG45295.1"/>
    </source>
</evidence>
<organism evidence="4 5">
    <name type="scientific">Micromonospora siamensis</name>
    <dbReference type="NCBI Taxonomy" id="299152"/>
    <lineage>
        <taxon>Bacteria</taxon>
        <taxon>Bacillati</taxon>
        <taxon>Actinomycetota</taxon>
        <taxon>Actinomycetes</taxon>
        <taxon>Micromonosporales</taxon>
        <taxon>Micromonosporaceae</taxon>
        <taxon>Micromonospora</taxon>
    </lineage>
</organism>
<evidence type="ECO:0000313" key="5">
    <source>
        <dbReference type="Proteomes" id="UP000198210"/>
    </source>
</evidence>
<feature type="region of interest" description="Disordered" evidence="1">
    <location>
        <begin position="68"/>
        <end position="123"/>
    </location>
</feature>
<name>A0A1C5HH36_9ACTN</name>
<dbReference type="EMBL" id="LT607751">
    <property type="protein sequence ID" value="SCG45295.1"/>
    <property type="molecule type" value="Genomic_DNA"/>
</dbReference>
<evidence type="ECO:0000256" key="1">
    <source>
        <dbReference type="SAM" id="MobiDB-lite"/>
    </source>
</evidence>
<dbReference type="RefSeq" id="WP_088970003.1">
    <property type="nucleotide sequence ID" value="NZ_JBHLYF010000042.1"/>
</dbReference>
<gene>
    <name evidence="4" type="ORF">GA0074704_1716</name>
</gene>
<keyword evidence="4" id="KW-0430">Lectin</keyword>
<dbReference type="GO" id="GO:0030246">
    <property type="term" value="F:carbohydrate binding"/>
    <property type="evidence" value="ECO:0007669"/>
    <property type="project" value="UniProtKB-KW"/>
</dbReference>
<feature type="region of interest" description="Disordered" evidence="1">
    <location>
        <begin position="1"/>
        <end position="28"/>
    </location>
</feature>
<dbReference type="Pfam" id="PF14200">
    <property type="entry name" value="RicinB_lectin_2"/>
    <property type="match status" value="1"/>
</dbReference>
<proteinExistence type="predicted"/>
<dbReference type="PROSITE" id="PS50231">
    <property type="entry name" value="RICIN_B_LECTIN"/>
    <property type="match status" value="1"/>
</dbReference>
<feature type="compositionally biased region" description="Pro residues" evidence="1">
    <location>
        <begin position="90"/>
        <end position="121"/>
    </location>
</feature>
<protein>
    <submittedName>
        <fullName evidence="4">Ricin-type beta-trefoil lectin domain-like</fullName>
    </submittedName>
</protein>
<keyword evidence="2" id="KW-0472">Membrane</keyword>
<evidence type="ECO:0000256" key="2">
    <source>
        <dbReference type="SAM" id="Phobius"/>
    </source>
</evidence>
<dbReference type="Gene3D" id="2.80.10.50">
    <property type="match status" value="1"/>
</dbReference>
<evidence type="ECO:0000259" key="3">
    <source>
        <dbReference type="SMART" id="SM00458"/>
    </source>
</evidence>
<dbReference type="InterPro" id="IPR035992">
    <property type="entry name" value="Ricin_B-like_lectins"/>
</dbReference>
<dbReference type="CDD" id="cd00161">
    <property type="entry name" value="beta-trefoil_Ricin-like"/>
    <property type="match status" value="1"/>
</dbReference>